<name>A0ABP8Z3P0_9ACTN</name>
<gene>
    <name evidence="3" type="ORF">GCM10023350_32960</name>
</gene>
<dbReference type="InterPro" id="IPR057727">
    <property type="entry name" value="WCX_dom"/>
</dbReference>
<dbReference type="Proteomes" id="UP001499882">
    <property type="component" value="Unassembled WGS sequence"/>
</dbReference>
<dbReference type="EMBL" id="BAABKN010000019">
    <property type="protein sequence ID" value="GAA4745540.1"/>
    <property type="molecule type" value="Genomic_DNA"/>
</dbReference>
<dbReference type="InterPro" id="IPR051534">
    <property type="entry name" value="CBASS_pafABC_assoc_protein"/>
</dbReference>
<reference evidence="4" key="1">
    <citation type="journal article" date="2019" name="Int. J. Syst. Evol. Microbiol.">
        <title>The Global Catalogue of Microorganisms (GCM) 10K type strain sequencing project: providing services to taxonomists for standard genome sequencing and annotation.</title>
        <authorList>
            <consortium name="The Broad Institute Genomics Platform"/>
            <consortium name="The Broad Institute Genome Sequencing Center for Infectious Disease"/>
            <person name="Wu L."/>
            <person name="Ma J."/>
        </authorList>
    </citation>
    <scope>NUCLEOTIDE SEQUENCE [LARGE SCALE GENOMIC DNA]</scope>
    <source>
        <strain evidence="4">JCM 18532</strain>
    </source>
</reference>
<evidence type="ECO:0000313" key="3">
    <source>
        <dbReference type="EMBL" id="GAA4745540.1"/>
    </source>
</evidence>
<dbReference type="PANTHER" id="PTHR34580">
    <property type="match status" value="1"/>
</dbReference>
<feature type="domain" description="WYL" evidence="1">
    <location>
        <begin position="148"/>
        <end position="211"/>
    </location>
</feature>
<dbReference type="PROSITE" id="PS52050">
    <property type="entry name" value="WYL"/>
    <property type="match status" value="1"/>
</dbReference>
<evidence type="ECO:0000259" key="1">
    <source>
        <dbReference type="Pfam" id="PF13280"/>
    </source>
</evidence>
<dbReference type="Pfam" id="PF25583">
    <property type="entry name" value="WCX"/>
    <property type="match status" value="1"/>
</dbReference>
<proteinExistence type="predicted"/>
<accession>A0ABP8Z3P0</accession>
<comment type="caution">
    <text evidence="3">The sequence shown here is derived from an EMBL/GenBank/DDBJ whole genome shotgun (WGS) entry which is preliminary data.</text>
</comment>
<keyword evidence="4" id="KW-1185">Reference proteome</keyword>
<evidence type="ECO:0000313" key="4">
    <source>
        <dbReference type="Proteomes" id="UP001499882"/>
    </source>
</evidence>
<dbReference type="Pfam" id="PF13280">
    <property type="entry name" value="WYL"/>
    <property type="match status" value="1"/>
</dbReference>
<protein>
    <submittedName>
        <fullName evidence="3">WYL domain-containing protein</fullName>
    </submittedName>
</protein>
<dbReference type="RefSeq" id="WP_345527937.1">
    <property type="nucleotide sequence ID" value="NZ_BAABKN010000019.1"/>
</dbReference>
<organism evidence="3 4">
    <name type="scientific">Nocardioides endophyticus</name>
    <dbReference type="NCBI Taxonomy" id="1353775"/>
    <lineage>
        <taxon>Bacteria</taxon>
        <taxon>Bacillati</taxon>
        <taxon>Actinomycetota</taxon>
        <taxon>Actinomycetes</taxon>
        <taxon>Propionibacteriales</taxon>
        <taxon>Nocardioidaceae</taxon>
        <taxon>Nocardioides</taxon>
    </lineage>
</organism>
<feature type="domain" description="WCX" evidence="2">
    <location>
        <begin position="246"/>
        <end position="321"/>
    </location>
</feature>
<evidence type="ECO:0000259" key="2">
    <source>
        <dbReference type="Pfam" id="PF25583"/>
    </source>
</evidence>
<dbReference type="PANTHER" id="PTHR34580:SF3">
    <property type="entry name" value="PROTEIN PAFB"/>
    <property type="match status" value="1"/>
</dbReference>
<sequence>MSSTTGRKSERLLNLLIMLLVQRHYVSKDRIREFLYPDASTEAFEKMFERDKEELRSLGVPIEVGNMDAYFDDEPGYRVRADRLSLPDIALTPDEAAVIGLATRVWQHARLADATTDAVRKLTALGVEVDESALDIAEPRLSADEPSFDVFWEATQERSAVEFDYRRPGAPRTTTRHLQPWGVVRYSGRWYVVGLDTDRGQERVFRLSRVEGEARRTGTPGSYDVPPGTDVRATAVRLAPAPSTGEAVVLVRRDAGIALRTDAVAIEADVPGPDTRTAWDRVRISRGSQGVADELLGYGSAVYVESPAELRAEVVDRLRAVVDGVEVAS</sequence>
<dbReference type="InterPro" id="IPR026881">
    <property type="entry name" value="WYL_dom"/>
</dbReference>